<dbReference type="AlphaFoldDB" id="A0A9X3MTN0"/>
<dbReference type="EMBL" id="JAPDOD010000018">
    <property type="protein sequence ID" value="MDA0162384.1"/>
    <property type="molecule type" value="Genomic_DNA"/>
</dbReference>
<reference evidence="1" key="1">
    <citation type="submission" date="2022-10" db="EMBL/GenBank/DDBJ databases">
        <title>The WGS of Solirubrobacter ginsenosidimutans DSM 21036.</title>
        <authorList>
            <person name="Jiang Z."/>
        </authorList>
    </citation>
    <scope>NUCLEOTIDE SEQUENCE</scope>
    <source>
        <strain evidence="1">DSM 21036</strain>
    </source>
</reference>
<evidence type="ECO:0000313" key="1">
    <source>
        <dbReference type="EMBL" id="MDA0162384.1"/>
    </source>
</evidence>
<sequence length="487" mass="54242">MSTTADDSPAAGTGHKGLQDLFSYPLTSALQDRRTRRVAQGVSLEHGAQPYKSSNQPSPLTPLEEAILIASTSVTGAVMHDGPTQKPDGSAELGTMFLEVAGRAASSADNAQATSFFMINDEGVWLIERPRGQAAVDLFTQIPPRWEDRTEDDWLSFANAVKRKVYDGRFAFPEKQWPYFLGWNGQMTNAPGTTCFLPVVDNTRQYINVMLILLSEPHGKVPLFIDDWQPFRPSNAMEWAAWAAAKIGLVDPIPYQPIGGLKRARGGFASVDTPAPMGSITTVRTDYEAHFLFQNLMLTGEALRLGGWVHGAPMIPHVWERDPAKGILGLGFRQYSAKTFDSRWKRWPPVPASQPNYVGIDGVLEGLCPPYVTDMDAAVDQVLEEKFGPGGTYADAKVFAQAYKDEATAQTYMKHAGHPPAEAIEYTKEICRYLVETYGRFPAHTDAFHLPGIWVQFSHPEIEYYEQYASERHIKRQAEGREIWDRK</sequence>
<dbReference type="RefSeq" id="WP_270041626.1">
    <property type="nucleotide sequence ID" value="NZ_JAPDOD010000018.1"/>
</dbReference>
<comment type="caution">
    <text evidence="1">The sequence shown here is derived from an EMBL/GenBank/DDBJ whole genome shotgun (WGS) entry which is preliminary data.</text>
</comment>
<accession>A0A9X3MTN0</accession>
<dbReference type="Proteomes" id="UP001149140">
    <property type="component" value="Unassembled WGS sequence"/>
</dbReference>
<protein>
    <submittedName>
        <fullName evidence="1">Uncharacterized protein</fullName>
    </submittedName>
</protein>
<evidence type="ECO:0000313" key="2">
    <source>
        <dbReference type="Proteomes" id="UP001149140"/>
    </source>
</evidence>
<gene>
    <name evidence="1" type="ORF">OM076_19080</name>
</gene>
<proteinExistence type="predicted"/>
<organism evidence="1 2">
    <name type="scientific">Solirubrobacter ginsenosidimutans</name>
    <dbReference type="NCBI Taxonomy" id="490573"/>
    <lineage>
        <taxon>Bacteria</taxon>
        <taxon>Bacillati</taxon>
        <taxon>Actinomycetota</taxon>
        <taxon>Thermoleophilia</taxon>
        <taxon>Solirubrobacterales</taxon>
        <taxon>Solirubrobacteraceae</taxon>
        <taxon>Solirubrobacter</taxon>
    </lineage>
</organism>
<keyword evidence="2" id="KW-1185">Reference proteome</keyword>
<name>A0A9X3MTN0_9ACTN</name>